<evidence type="ECO:0000256" key="1">
    <source>
        <dbReference type="SAM" id="MobiDB-lite"/>
    </source>
</evidence>
<keyword evidence="3" id="KW-0378">Hydrolase</keyword>
<reference evidence="4" key="1">
    <citation type="journal article" date="2019" name="Int. J. Syst. Evol. Microbiol.">
        <title>The Global Catalogue of Microorganisms (GCM) 10K type strain sequencing project: providing services to taxonomists for standard genome sequencing and annotation.</title>
        <authorList>
            <consortium name="The Broad Institute Genomics Platform"/>
            <consortium name="The Broad Institute Genome Sequencing Center for Infectious Disease"/>
            <person name="Wu L."/>
            <person name="Ma J."/>
        </authorList>
    </citation>
    <scope>NUCLEOTIDE SEQUENCE [LARGE SCALE GENOMIC DNA]</scope>
    <source>
        <strain evidence="4">CCUG 62953</strain>
    </source>
</reference>
<organism evidence="3 4">
    <name type="scientific">Litorisediminicola beolgyonensis</name>
    <dbReference type="NCBI Taxonomy" id="1173614"/>
    <lineage>
        <taxon>Bacteria</taxon>
        <taxon>Pseudomonadati</taxon>
        <taxon>Pseudomonadota</taxon>
        <taxon>Alphaproteobacteria</taxon>
        <taxon>Rhodobacterales</taxon>
        <taxon>Paracoccaceae</taxon>
        <taxon>Litorisediminicola</taxon>
    </lineage>
</organism>
<protein>
    <submittedName>
        <fullName evidence="3">HNH endonuclease</fullName>
    </submittedName>
</protein>
<keyword evidence="4" id="KW-1185">Reference proteome</keyword>
<dbReference type="Gene3D" id="1.10.30.50">
    <property type="match status" value="1"/>
</dbReference>
<keyword evidence="3" id="KW-0540">Nuclease</keyword>
<dbReference type="GO" id="GO:0004519">
    <property type="term" value="F:endonuclease activity"/>
    <property type="evidence" value="ECO:0007669"/>
    <property type="project" value="UniProtKB-KW"/>
</dbReference>
<dbReference type="InterPro" id="IPR003615">
    <property type="entry name" value="HNH_nuc"/>
</dbReference>
<dbReference type="SMART" id="SM00507">
    <property type="entry name" value="HNHc"/>
    <property type="match status" value="1"/>
</dbReference>
<evidence type="ECO:0000313" key="3">
    <source>
        <dbReference type="EMBL" id="MFD1341459.1"/>
    </source>
</evidence>
<proteinExistence type="predicted"/>
<comment type="caution">
    <text evidence="3">The sequence shown here is derived from an EMBL/GenBank/DDBJ whole genome shotgun (WGS) entry which is preliminary data.</text>
</comment>
<dbReference type="EMBL" id="JBHTMU010000004">
    <property type="protein sequence ID" value="MFD1341459.1"/>
    <property type="molecule type" value="Genomic_DNA"/>
</dbReference>
<feature type="compositionally biased region" description="Polar residues" evidence="1">
    <location>
        <begin position="27"/>
        <end position="41"/>
    </location>
</feature>
<dbReference type="CDD" id="cd00085">
    <property type="entry name" value="HNHc"/>
    <property type="match status" value="1"/>
</dbReference>
<name>A0ABW3ZEA4_9RHOB</name>
<sequence length="170" mass="18655">MFCGATSFEGHLVGPKAASRPPFAPQASATVGQGRQDQRAGQSLARIPETAMPSKGPRICGCGDIVAPGSRCTCQAARDRERKARFDAKRPSAAARGYDTDWRKLRARHLANYPACVRCGKPATDVDHIIPRRLAPERRLDPTNLQSLCKSHHSGAKQREERRHSRGAYQ</sequence>
<feature type="region of interest" description="Disordered" evidence="1">
    <location>
        <begin position="13"/>
        <end position="53"/>
    </location>
</feature>
<accession>A0ABW3ZEA4</accession>
<dbReference type="RefSeq" id="WP_386801517.1">
    <property type="nucleotide sequence ID" value="NZ_JBHTMU010000004.1"/>
</dbReference>
<evidence type="ECO:0000259" key="2">
    <source>
        <dbReference type="SMART" id="SM00507"/>
    </source>
</evidence>
<feature type="domain" description="HNH nuclease" evidence="2">
    <location>
        <begin position="104"/>
        <end position="154"/>
    </location>
</feature>
<dbReference type="InterPro" id="IPR002711">
    <property type="entry name" value="HNH"/>
</dbReference>
<gene>
    <name evidence="3" type="ORF">ACFQ4E_03420</name>
</gene>
<dbReference type="Pfam" id="PF01844">
    <property type="entry name" value="HNH"/>
    <property type="match status" value="1"/>
</dbReference>
<evidence type="ECO:0000313" key="4">
    <source>
        <dbReference type="Proteomes" id="UP001597135"/>
    </source>
</evidence>
<feature type="region of interest" description="Disordered" evidence="1">
    <location>
        <begin position="134"/>
        <end position="170"/>
    </location>
</feature>
<dbReference type="Proteomes" id="UP001597135">
    <property type="component" value="Unassembled WGS sequence"/>
</dbReference>
<keyword evidence="3" id="KW-0255">Endonuclease</keyword>